<dbReference type="InterPro" id="IPR052100">
    <property type="entry name" value="SV-ATPase_mito-regulator"/>
</dbReference>
<organism evidence="3 4">
    <name type="scientific">Rotaria sordida</name>
    <dbReference type="NCBI Taxonomy" id="392033"/>
    <lineage>
        <taxon>Eukaryota</taxon>
        <taxon>Metazoa</taxon>
        <taxon>Spiralia</taxon>
        <taxon>Gnathifera</taxon>
        <taxon>Rotifera</taxon>
        <taxon>Eurotatoria</taxon>
        <taxon>Bdelloidea</taxon>
        <taxon>Philodinida</taxon>
        <taxon>Philodinidae</taxon>
        <taxon>Rotaria</taxon>
    </lineage>
</organism>
<dbReference type="GO" id="GO:0016491">
    <property type="term" value="F:oxidoreductase activity"/>
    <property type="evidence" value="ECO:0007669"/>
    <property type="project" value="UniProtKB-KW"/>
</dbReference>
<protein>
    <submittedName>
        <fullName evidence="3">Uncharacterized protein</fullName>
    </submittedName>
</protein>
<dbReference type="AlphaFoldDB" id="A0A819IE63"/>
<name>A0A819IE63_9BILA</name>
<evidence type="ECO:0000313" key="4">
    <source>
        <dbReference type="Proteomes" id="UP000663874"/>
    </source>
</evidence>
<feature type="region of interest" description="Disordered" evidence="2">
    <location>
        <begin position="100"/>
        <end position="136"/>
    </location>
</feature>
<evidence type="ECO:0000256" key="2">
    <source>
        <dbReference type="SAM" id="MobiDB-lite"/>
    </source>
</evidence>
<proteinExistence type="predicted"/>
<dbReference type="EMBL" id="CAJOBE010004113">
    <property type="protein sequence ID" value="CAF3916964.1"/>
    <property type="molecule type" value="Genomic_DNA"/>
</dbReference>
<reference evidence="3" key="1">
    <citation type="submission" date="2021-02" db="EMBL/GenBank/DDBJ databases">
        <authorList>
            <person name="Nowell W R."/>
        </authorList>
    </citation>
    <scope>NUCLEOTIDE SEQUENCE</scope>
</reference>
<dbReference type="PANTHER" id="PTHR44054">
    <property type="entry name" value="SYNAPTIC VESICLE MEMBRANE PROTEIN VAT-1 HOMOLOG-LIKE"/>
    <property type="match status" value="1"/>
</dbReference>
<dbReference type="Gene3D" id="3.90.180.10">
    <property type="entry name" value="Medium-chain alcohol dehydrogenases, catalytic domain"/>
    <property type="match status" value="1"/>
</dbReference>
<dbReference type="Proteomes" id="UP000663874">
    <property type="component" value="Unassembled WGS sequence"/>
</dbReference>
<dbReference type="Pfam" id="PF13602">
    <property type="entry name" value="ADH_zinc_N_2"/>
    <property type="match status" value="1"/>
</dbReference>
<keyword evidence="1" id="KW-0560">Oxidoreductase</keyword>
<dbReference type="PANTHER" id="PTHR44054:SF2">
    <property type="entry name" value="SYNAPTIC VESICLE MEMBRANE PROTEIN VAT-1 HOMOLOG-LIKE"/>
    <property type="match status" value="1"/>
</dbReference>
<gene>
    <name evidence="3" type="ORF">FNK824_LOCUS21405</name>
</gene>
<sequence length="136" mass="15676">WWQNDKISCLRLFQDSKSIHGFNLIQLLLRGSNDTRRYLADIMHKIFILYKEGKIKPVIDSVFTFEEINNALGKLIERKNIGKVVIEPFVQAKIEKAKKLKTNTSHGRSEEAHSSSTSGPDDDDNDDKDPEDFQQK</sequence>
<feature type="compositionally biased region" description="Acidic residues" evidence="2">
    <location>
        <begin position="120"/>
        <end position="130"/>
    </location>
</feature>
<evidence type="ECO:0000256" key="1">
    <source>
        <dbReference type="ARBA" id="ARBA00023002"/>
    </source>
</evidence>
<comment type="caution">
    <text evidence="3">The sequence shown here is derived from an EMBL/GenBank/DDBJ whole genome shotgun (WGS) entry which is preliminary data.</text>
</comment>
<evidence type="ECO:0000313" key="3">
    <source>
        <dbReference type="EMBL" id="CAF3916964.1"/>
    </source>
</evidence>
<feature type="non-terminal residue" evidence="3">
    <location>
        <position position="136"/>
    </location>
</feature>
<accession>A0A819IE63</accession>